<dbReference type="RefSeq" id="XP_007688813.1">
    <property type="nucleotide sequence ID" value="XM_007690623.1"/>
</dbReference>
<feature type="compositionally biased region" description="Low complexity" evidence="1">
    <location>
        <begin position="110"/>
        <end position="120"/>
    </location>
</feature>
<dbReference type="AlphaFoldDB" id="W6ZMA5"/>
<accession>W6ZMA5</accession>
<feature type="region of interest" description="Disordered" evidence="1">
    <location>
        <begin position="362"/>
        <end position="417"/>
    </location>
</feature>
<name>W6ZMA5_COCMI</name>
<feature type="compositionally biased region" description="Acidic residues" evidence="1">
    <location>
        <begin position="407"/>
        <end position="417"/>
    </location>
</feature>
<sequence>MDSVAQGWTDVRPEADDYRFLQRSDERRQLFQHLKSLNAPSQLRTVFWAFFQVADIDVLRRGVESEMFVETLGSFEVNSDVERKVVDALLLWRQKRPEKQPTANATPIHSSSKVPSNQPSSAPPLNASVLAGSKRTRSGHITGGQQCSVTRNDGVKSNCKRRDGNLCAVSRMAEIDAAHIYPWCAFGGENEGRVSQFWSTMRMFWKREVVEGWRKKIFVDANHPHRGTETIENMVSLSATLHRFHSAARFALRPIQLSDDKTQLELEFHWLVVEERDRHDKVDIMDEPLSSAGRRSAGRGYGPLDRIDPDDDKYRKPLESGTRFVMTTDDPEKRPLPDSGLLTLQWHLQRVLAMTGAAEWKEEEFGDDDDDDKDGPGVTTCDNVESWLQNVEPPENHRPSQNSPASDSEDSTDGSFE</sequence>
<evidence type="ECO:0000259" key="2">
    <source>
        <dbReference type="Pfam" id="PF13391"/>
    </source>
</evidence>
<dbReference type="InterPro" id="IPR003615">
    <property type="entry name" value="HNH_nuc"/>
</dbReference>
<protein>
    <recommendedName>
        <fullName evidence="2">HNH nuclease domain-containing protein</fullName>
    </recommendedName>
</protein>
<evidence type="ECO:0000313" key="4">
    <source>
        <dbReference type="Proteomes" id="UP000054032"/>
    </source>
</evidence>
<gene>
    <name evidence="3" type="ORF">COCMIDRAFT_97562</name>
</gene>
<keyword evidence="4" id="KW-1185">Reference proteome</keyword>
<proteinExistence type="predicted"/>
<dbReference type="KEGG" id="bor:COCMIDRAFT_97562"/>
<dbReference type="OrthoDB" id="5416097at2759"/>
<evidence type="ECO:0000313" key="3">
    <source>
        <dbReference type="EMBL" id="EUC44706.1"/>
    </source>
</evidence>
<dbReference type="GeneID" id="19129083"/>
<dbReference type="EMBL" id="KI963999">
    <property type="protein sequence ID" value="EUC44706.1"/>
    <property type="molecule type" value="Genomic_DNA"/>
</dbReference>
<dbReference type="HOGENOM" id="CLU_039755_3_0_1"/>
<organism evidence="3 4">
    <name type="scientific">Bipolaris oryzae ATCC 44560</name>
    <dbReference type="NCBI Taxonomy" id="930090"/>
    <lineage>
        <taxon>Eukaryota</taxon>
        <taxon>Fungi</taxon>
        <taxon>Dikarya</taxon>
        <taxon>Ascomycota</taxon>
        <taxon>Pezizomycotina</taxon>
        <taxon>Dothideomycetes</taxon>
        <taxon>Pleosporomycetidae</taxon>
        <taxon>Pleosporales</taxon>
        <taxon>Pleosporineae</taxon>
        <taxon>Pleosporaceae</taxon>
        <taxon>Bipolaris</taxon>
    </lineage>
</organism>
<dbReference type="Proteomes" id="UP000054032">
    <property type="component" value="Unassembled WGS sequence"/>
</dbReference>
<feature type="region of interest" description="Disordered" evidence="1">
    <location>
        <begin position="97"/>
        <end position="128"/>
    </location>
</feature>
<feature type="domain" description="HNH nuclease" evidence="2">
    <location>
        <begin position="167"/>
        <end position="252"/>
    </location>
</feature>
<dbReference type="eggNOG" id="ENOG502S620">
    <property type="taxonomic scope" value="Eukaryota"/>
</dbReference>
<evidence type="ECO:0000256" key="1">
    <source>
        <dbReference type="SAM" id="MobiDB-lite"/>
    </source>
</evidence>
<dbReference type="Pfam" id="PF13391">
    <property type="entry name" value="HNH_2"/>
    <property type="match status" value="1"/>
</dbReference>
<feature type="region of interest" description="Disordered" evidence="1">
    <location>
        <begin position="285"/>
        <end position="338"/>
    </location>
</feature>
<reference evidence="3 4" key="1">
    <citation type="journal article" date="2013" name="PLoS Genet.">
        <title>Comparative genome structure, secondary metabolite, and effector coding capacity across Cochliobolus pathogens.</title>
        <authorList>
            <person name="Condon B.J."/>
            <person name="Leng Y."/>
            <person name="Wu D."/>
            <person name="Bushley K.E."/>
            <person name="Ohm R.A."/>
            <person name="Otillar R."/>
            <person name="Martin J."/>
            <person name="Schackwitz W."/>
            <person name="Grimwood J."/>
            <person name="MohdZainudin N."/>
            <person name="Xue C."/>
            <person name="Wang R."/>
            <person name="Manning V.A."/>
            <person name="Dhillon B."/>
            <person name="Tu Z.J."/>
            <person name="Steffenson B.J."/>
            <person name="Salamov A."/>
            <person name="Sun H."/>
            <person name="Lowry S."/>
            <person name="LaButti K."/>
            <person name="Han J."/>
            <person name="Copeland A."/>
            <person name="Lindquist E."/>
            <person name="Barry K."/>
            <person name="Schmutz J."/>
            <person name="Baker S.E."/>
            <person name="Ciuffetti L.M."/>
            <person name="Grigoriev I.V."/>
            <person name="Zhong S."/>
            <person name="Turgeon B.G."/>
        </authorList>
    </citation>
    <scope>NUCLEOTIDE SEQUENCE [LARGE SCALE GENOMIC DNA]</scope>
    <source>
        <strain evidence="3 4">ATCC 44560</strain>
    </source>
</reference>
<feature type="compositionally biased region" description="Polar residues" evidence="1">
    <location>
        <begin position="380"/>
        <end position="389"/>
    </location>
</feature>
<feature type="compositionally biased region" description="Acidic residues" evidence="1">
    <location>
        <begin position="362"/>
        <end position="373"/>
    </location>
</feature>